<evidence type="ECO:0000313" key="2">
    <source>
        <dbReference type="Proteomes" id="UP000003416"/>
    </source>
</evidence>
<organism evidence="1 2">
    <name type="scientific">Bacteroides fluxus YIT 12057</name>
    <dbReference type="NCBI Taxonomy" id="763034"/>
    <lineage>
        <taxon>Bacteria</taxon>
        <taxon>Pseudomonadati</taxon>
        <taxon>Bacteroidota</taxon>
        <taxon>Bacteroidia</taxon>
        <taxon>Bacteroidales</taxon>
        <taxon>Bacteroidaceae</taxon>
        <taxon>Bacteroides</taxon>
    </lineage>
</organism>
<reference evidence="1 2" key="1">
    <citation type="submission" date="2011-02" db="EMBL/GenBank/DDBJ databases">
        <authorList>
            <person name="Weinstock G."/>
            <person name="Sodergren E."/>
            <person name="Clifton S."/>
            <person name="Fulton L."/>
            <person name="Fulton B."/>
            <person name="Courtney L."/>
            <person name="Fronick C."/>
            <person name="Harrison M."/>
            <person name="Strong C."/>
            <person name="Farmer C."/>
            <person name="Delahaunty K."/>
            <person name="Markovic C."/>
            <person name="Hall O."/>
            <person name="Minx P."/>
            <person name="Tomlinson C."/>
            <person name="Mitreva M."/>
            <person name="Hou S."/>
            <person name="Chen J."/>
            <person name="Wollam A."/>
            <person name="Pepin K.H."/>
            <person name="Johnson M."/>
            <person name="Bhonagiri V."/>
            <person name="Zhang X."/>
            <person name="Suruliraj S."/>
            <person name="Warren W."/>
            <person name="Chinwalla A."/>
            <person name="Mardis E.R."/>
            <person name="Wilson R.K."/>
        </authorList>
    </citation>
    <scope>NUCLEOTIDE SEQUENCE [LARGE SCALE GENOMIC DNA]</scope>
    <source>
        <strain evidence="1 2">YIT 12057</strain>
    </source>
</reference>
<name>F3PT50_9BACE</name>
<dbReference type="RefSeq" id="WP_009125183.1">
    <property type="nucleotide sequence ID" value="NZ_GL882631.1"/>
</dbReference>
<dbReference type="Proteomes" id="UP000003416">
    <property type="component" value="Unassembled WGS sequence"/>
</dbReference>
<dbReference type="GeneID" id="86049518"/>
<dbReference type="AlphaFoldDB" id="F3PT50"/>
<gene>
    <name evidence="1" type="ORF">HMPREF9446_01916</name>
</gene>
<dbReference type="EMBL" id="AFBN01000034">
    <property type="protein sequence ID" value="EGF57068.1"/>
    <property type="molecule type" value="Genomic_DNA"/>
</dbReference>
<proteinExistence type="predicted"/>
<keyword evidence="2" id="KW-1185">Reference proteome</keyword>
<evidence type="ECO:0000313" key="1">
    <source>
        <dbReference type="EMBL" id="EGF57068.1"/>
    </source>
</evidence>
<accession>F3PT50</accession>
<dbReference type="HOGENOM" id="CLU_2749295_0_0_10"/>
<comment type="caution">
    <text evidence="1">The sequence shown here is derived from an EMBL/GenBank/DDBJ whole genome shotgun (WGS) entry which is preliminary data.</text>
</comment>
<protein>
    <submittedName>
        <fullName evidence="1">Conserved domain protein</fullName>
    </submittedName>
</protein>
<dbReference type="STRING" id="763034.HMPREF9446_01916"/>
<sequence>MKILNILSEGEVFNEEQSQGIKGGSNLLANDNDAWFCSCSGTGDNSNESLGCNCDSDSSIKEQDKDVSIH</sequence>